<dbReference type="EMBL" id="FOHV01000003">
    <property type="protein sequence ID" value="SES77965.1"/>
    <property type="molecule type" value="Genomic_DNA"/>
</dbReference>
<dbReference type="RefSeq" id="WP_093317527.1">
    <property type="nucleotide sequence ID" value="NZ_FOHV01000003.1"/>
</dbReference>
<name>A0A1H9Z901_9GAMM</name>
<protein>
    <recommendedName>
        <fullName evidence="2">Antitoxin ParD</fullName>
    </recommendedName>
</protein>
<dbReference type="InterPro" id="IPR010985">
    <property type="entry name" value="Ribbon_hlx_hlx"/>
</dbReference>
<dbReference type="NCBIfam" id="TIGR02606">
    <property type="entry name" value="antidote_CC2985"/>
    <property type="match status" value="1"/>
</dbReference>
<proteinExistence type="inferred from homology"/>
<dbReference type="AlphaFoldDB" id="A0A1H9Z901"/>
<dbReference type="Pfam" id="PF03693">
    <property type="entry name" value="ParD_antitoxin"/>
    <property type="match status" value="1"/>
</dbReference>
<reference evidence="6" key="1">
    <citation type="submission" date="2016-10" db="EMBL/GenBank/DDBJ databases">
        <authorList>
            <person name="Varghese N."/>
            <person name="Submissions S."/>
        </authorList>
    </citation>
    <scope>NUCLEOTIDE SEQUENCE [LARGE SCALE GENOMIC DNA]</scope>
    <source>
        <strain evidence="6">DSM 18579</strain>
    </source>
</reference>
<dbReference type="InterPro" id="IPR038296">
    <property type="entry name" value="ParD_sf"/>
</dbReference>
<evidence type="ECO:0000313" key="5">
    <source>
        <dbReference type="EMBL" id="SES77965.1"/>
    </source>
</evidence>
<accession>A0A1H9Z901</accession>
<dbReference type="STRING" id="1123402.SAMN02583745_00475"/>
<dbReference type="Proteomes" id="UP000242642">
    <property type="component" value="Unassembled WGS sequence"/>
</dbReference>
<keyword evidence="6" id="KW-1185">Reference proteome</keyword>
<comment type="similarity">
    <text evidence="1">Belongs to the ParD antitoxin family.</text>
</comment>
<dbReference type="OrthoDB" id="9815501at2"/>
<keyword evidence="3" id="KW-1277">Toxin-antitoxin system</keyword>
<comment type="function">
    <text evidence="4">Antitoxin component of a type II toxin-antitoxin (TA) system. Neutralizes the effect of toxin ParE.</text>
</comment>
<organism evidence="5 6">
    <name type="scientific">Thorsellia anophelis DSM 18579</name>
    <dbReference type="NCBI Taxonomy" id="1123402"/>
    <lineage>
        <taxon>Bacteria</taxon>
        <taxon>Pseudomonadati</taxon>
        <taxon>Pseudomonadota</taxon>
        <taxon>Gammaproteobacteria</taxon>
        <taxon>Enterobacterales</taxon>
        <taxon>Thorselliaceae</taxon>
        <taxon>Thorsellia</taxon>
    </lineage>
</organism>
<dbReference type="PANTHER" id="PTHR36582:SF2">
    <property type="entry name" value="ANTITOXIN PARD"/>
    <property type="match status" value="1"/>
</dbReference>
<gene>
    <name evidence="5" type="ORF">SAMN02583745_00475</name>
</gene>
<evidence type="ECO:0000256" key="2">
    <source>
        <dbReference type="ARBA" id="ARBA00017940"/>
    </source>
</evidence>
<dbReference type="PANTHER" id="PTHR36582">
    <property type="entry name" value="ANTITOXIN PARD"/>
    <property type="match status" value="1"/>
</dbReference>
<sequence>MPKNTLISLDECFKEFLDKQVQSGRYNKASDVVRVELRLLEGHETRLKALQDALLLGQQSGEPKSFDSDAFLKRMHSKTVS</sequence>
<evidence type="ECO:0000256" key="3">
    <source>
        <dbReference type="ARBA" id="ARBA00022649"/>
    </source>
</evidence>
<dbReference type="SUPFAM" id="SSF47598">
    <property type="entry name" value="Ribbon-helix-helix"/>
    <property type="match status" value="1"/>
</dbReference>
<dbReference type="InterPro" id="IPR022789">
    <property type="entry name" value="ParD"/>
</dbReference>
<evidence type="ECO:0000256" key="4">
    <source>
        <dbReference type="ARBA" id="ARBA00037106"/>
    </source>
</evidence>
<dbReference type="GO" id="GO:0006355">
    <property type="term" value="P:regulation of DNA-templated transcription"/>
    <property type="evidence" value="ECO:0007669"/>
    <property type="project" value="InterPro"/>
</dbReference>
<dbReference type="Gene3D" id="6.10.10.120">
    <property type="entry name" value="Antitoxin ParD1-like"/>
    <property type="match status" value="1"/>
</dbReference>
<evidence type="ECO:0000313" key="6">
    <source>
        <dbReference type="Proteomes" id="UP000242642"/>
    </source>
</evidence>
<evidence type="ECO:0000256" key="1">
    <source>
        <dbReference type="ARBA" id="ARBA00008580"/>
    </source>
</evidence>